<gene>
    <name evidence="1" type="ORF">A3J04_03790</name>
</gene>
<protein>
    <recommendedName>
        <fullName evidence="3">Zinc-binding domain-containing protein</fullName>
    </recommendedName>
</protein>
<comment type="caution">
    <text evidence="1">The sequence shown here is derived from an EMBL/GenBank/DDBJ whole genome shotgun (WGS) entry which is preliminary data.</text>
</comment>
<dbReference type="AlphaFoldDB" id="A0A1G2GZ35"/>
<accession>A0A1G2GZ35</accession>
<proteinExistence type="predicted"/>
<dbReference type="EMBL" id="MHNZ01000034">
    <property type="protein sequence ID" value="OGZ55330.1"/>
    <property type="molecule type" value="Genomic_DNA"/>
</dbReference>
<evidence type="ECO:0008006" key="3">
    <source>
        <dbReference type="Google" id="ProtNLM"/>
    </source>
</evidence>
<sequence>MNTSQNKVCQNCKNEFHIEPEDFEFYAKIKVPPPTFCPDCRLQRRMAWRNERSLYKRTCDLCKGSVVSIYSPDKPHIVYCDNCFHGDGWDPLSYGMDVDFSRPFLDQYRELQLKVPRLYAFVFNNVNSEYVNGAAFNKNCYLIFVSDHNEESMYSYSIFNCKNMLDSLNCSESELCYESVTCKKCYRVYYSQDCNDSQNLYFCKNCVNCHDCVGSVNLRNAQYVIFNKQYSKDEYFKALKELGLESRNSLAELKSKARNSWPRFISKYIHGLQNKDVVGDYIFNSKNVVRGFDSELLEDSRYINFGNKAKDCYDGYVVVDNCELSYEVTSAIALQNVKASYCVWHDFNVQYSDTCENSNNLFGCVSLRKKEYCILNKQYTKEEYERLLPKIIDHMNAIPFKDAKGRIYKYGEFFPVELSPFAYNETAAQEHFARDEQMAKDAGFLWRAQDVKNQKAEISPAELPDTIAGIGDDIAGKSIGCEHEGKCNEQCSLAFRITPDELEFYKKMNIPVPMLCQNCRHFQRLAQKNPLKLWDSKCMCAGAKSDNASYTNVQEHFHKADHCPNAFQTTYSPERREIIYCEQCYQTEVA</sequence>
<evidence type="ECO:0000313" key="2">
    <source>
        <dbReference type="Proteomes" id="UP000177954"/>
    </source>
</evidence>
<name>A0A1G2GZ35_9BACT</name>
<evidence type="ECO:0000313" key="1">
    <source>
        <dbReference type="EMBL" id="OGZ55330.1"/>
    </source>
</evidence>
<reference evidence="1 2" key="1">
    <citation type="journal article" date="2016" name="Nat. Commun.">
        <title>Thousands of microbial genomes shed light on interconnected biogeochemical processes in an aquifer system.</title>
        <authorList>
            <person name="Anantharaman K."/>
            <person name="Brown C.T."/>
            <person name="Hug L.A."/>
            <person name="Sharon I."/>
            <person name="Castelle C.J."/>
            <person name="Probst A.J."/>
            <person name="Thomas B.C."/>
            <person name="Singh A."/>
            <person name="Wilkins M.J."/>
            <person name="Karaoz U."/>
            <person name="Brodie E.L."/>
            <person name="Williams K.H."/>
            <person name="Hubbard S.S."/>
            <person name="Banfield J.F."/>
        </authorList>
    </citation>
    <scope>NUCLEOTIDE SEQUENCE [LARGE SCALE GENOMIC DNA]</scope>
</reference>
<dbReference type="Proteomes" id="UP000177954">
    <property type="component" value="Unassembled WGS sequence"/>
</dbReference>
<organism evidence="1 2">
    <name type="scientific">Candidatus Ryanbacteria bacterium RIFCSPLOWO2_02_FULL_47_14</name>
    <dbReference type="NCBI Taxonomy" id="1802129"/>
    <lineage>
        <taxon>Bacteria</taxon>
        <taxon>Candidatus Ryaniibacteriota</taxon>
    </lineage>
</organism>
<dbReference type="STRING" id="1802129.A3J04_03790"/>